<proteinExistence type="predicted"/>
<protein>
    <submittedName>
        <fullName evidence="1">Uncharacterized protein</fullName>
    </submittedName>
</protein>
<keyword evidence="2" id="KW-1185">Reference proteome</keyword>
<dbReference type="EMBL" id="CAAGRJ010036556">
    <property type="protein sequence ID" value="VFV44945.1"/>
    <property type="molecule type" value="Genomic_DNA"/>
</dbReference>
<sequence>MPREAGRFELGVTRKISERTFQIWGAKAKTHRILPYPSALHLMAGILGILFSSDCWDSCYHHMNSSPGHITIPPSGVVLRNLGLDT</sequence>
<dbReference type="AlphaFoldDB" id="A0A485PFK3"/>
<reference evidence="1 2" key="1">
    <citation type="submission" date="2019-01" db="EMBL/GenBank/DDBJ databases">
        <authorList>
            <person name="Alioto T."/>
            <person name="Alioto T."/>
        </authorList>
    </citation>
    <scope>NUCLEOTIDE SEQUENCE [LARGE SCALE GENOMIC DNA]</scope>
</reference>
<gene>
    <name evidence="1" type="ORF">LYPA_23C013872</name>
</gene>
<name>A0A485PFK3_LYNPA</name>
<evidence type="ECO:0000313" key="2">
    <source>
        <dbReference type="Proteomes" id="UP000386466"/>
    </source>
</evidence>
<evidence type="ECO:0000313" key="1">
    <source>
        <dbReference type="EMBL" id="VFV44945.1"/>
    </source>
</evidence>
<dbReference type="Proteomes" id="UP000386466">
    <property type="component" value="Unassembled WGS sequence"/>
</dbReference>
<accession>A0A485PFK3</accession>
<organism evidence="1 2">
    <name type="scientific">Lynx pardinus</name>
    <name type="common">Iberian lynx</name>
    <name type="synonym">Felis pardina</name>
    <dbReference type="NCBI Taxonomy" id="191816"/>
    <lineage>
        <taxon>Eukaryota</taxon>
        <taxon>Metazoa</taxon>
        <taxon>Chordata</taxon>
        <taxon>Craniata</taxon>
        <taxon>Vertebrata</taxon>
        <taxon>Euteleostomi</taxon>
        <taxon>Mammalia</taxon>
        <taxon>Eutheria</taxon>
        <taxon>Laurasiatheria</taxon>
        <taxon>Carnivora</taxon>
        <taxon>Feliformia</taxon>
        <taxon>Felidae</taxon>
        <taxon>Felinae</taxon>
        <taxon>Lynx</taxon>
    </lineage>
</organism>